<dbReference type="CDD" id="cd00082">
    <property type="entry name" value="HisKA"/>
    <property type="match status" value="1"/>
</dbReference>
<evidence type="ECO:0000259" key="17">
    <source>
        <dbReference type="PROSITE" id="PS50885"/>
    </source>
</evidence>
<evidence type="ECO:0000256" key="14">
    <source>
        <dbReference type="SAM" id="MobiDB-lite"/>
    </source>
</evidence>
<feature type="region of interest" description="Disordered" evidence="14">
    <location>
        <begin position="717"/>
        <end position="748"/>
    </location>
</feature>
<feature type="transmembrane region" description="Helical" evidence="15">
    <location>
        <begin position="252"/>
        <end position="269"/>
    </location>
</feature>
<dbReference type="FunFam" id="1.10.287.130:FF:000001">
    <property type="entry name" value="Two-component sensor histidine kinase"/>
    <property type="match status" value="1"/>
</dbReference>
<dbReference type="Gene3D" id="1.10.287.130">
    <property type="match status" value="1"/>
</dbReference>
<dbReference type="InterPro" id="IPR005467">
    <property type="entry name" value="His_kinase_dom"/>
</dbReference>
<dbReference type="InterPro" id="IPR050398">
    <property type="entry name" value="HssS/ArlS-like"/>
</dbReference>
<feature type="transmembrane region" description="Helical" evidence="15">
    <location>
        <begin position="290"/>
        <end position="308"/>
    </location>
</feature>
<evidence type="ECO:0000259" key="16">
    <source>
        <dbReference type="PROSITE" id="PS50109"/>
    </source>
</evidence>
<dbReference type="EC" id="2.7.13.3" evidence="3"/>
<evidence type="ECO:0000256" key="11">
    <source>
        <dbReference type="ARBA" id="ARBA00022989"/>
    </source>
</evidence>
<evidence type="ECO:0000256" key="9">
    <source>
        <dbReference type="ARBA" id="ARBA00022777"/>
    </source>
</evidence>
<dbReference type="SUPFAM" id="SSF47384">
    <property type="entry name" value="Homodimeric domain of signal transducing histidine kinase"/>
    <property type="match status" value="1"/>
</dbReference>
<dbReference type="SUPFAM" id="SSF55874">
    <property type="entry name" value="ATPase domain of HSP90 chaperone/DNA topoisomerase II/histidine kinase"/>
    <property type="match status" value="1"/>
</dbReference>
<dbReference type="Gene3D" id="6.10.340.10">
    <property type="match status" value="1"/>
</dbReference>
<accession>A0A1C6JBQ1</accession>
<proteinExistence type="predicted"/>
<keyword evidence="6 18" id="KW-0808">Transferase</keyword>
<dbReference type="InterPro" id="IPR036890">
    <property type="entry name" value="HATPase_C_sf"/>
</dbReference>
<feature type="transmembrane region" description="Helical" evidence="15">
    <location>
        <begin position="379"/>
        <end position="401"/>
    </location>
</feature>
<dbReference type="Pfam" id="PF02518">
    <property type="entry name" value="HATPase_c"/>
    <property type="match status" value="1"/>
</dbReference>
<dbReference type="Gene3D" id="3.30.565.10">
    <property type="entry name" value="Histidine kinase-like ATPase, C-terminal domain"/>
    <property type="match status" value="1"/>
</dbReference>
<evidence type="ECO:0000256" key="2">
    <source>
        <dbReference type="ARBA" id="ARBA00004651"/>
    </source>
</evidence>
<dbReference type="InterPro" id="IPR036097">
    <property type="entry name" value="HisK_dim/P_sf"/>
</dbReference>
<evidence type="ECO:0000256" key="15">
    <source>
        <dbReference type="SAM" id="Phobius"/>
    </source>
</evidence>
<organism evidence="18">
    <name type="scientific">uncultured Anaerotruncus sp</name>
    <dbReference type="NCBI Taxonomy" id="905011"/>
    <lineage>
        <taxon>Bacteria</taxon>
        <taxon>Bacillati</taxon>
        <taxon>Bacillota</taxon>
        <taxon>Clostridia</taxon>
        <taxon>Eubacteriales</taxon>
        <taxon>Oscillospiraceae</taxon>
        <taxon>Anaerotruncus</taxon>
        <taxon>environmental samples</taxon>
    </lineage>
</organism>
<dbReference type="SMART" id="SM00388">
    <property type="entry name" value="HisKA"/>
    <property type="match status" value="1"/>
</dbReference>
<gene>
    <name evidence="18" type="primary">phoR_3</name>
    <name evidence="18" type="ORF">SAMEA3545359_02064</name>
</gene>
<dbReference type="InterPro" id="IPR003661">
    <property type="entry name" value="HisK_dim/P_dom"/>
</dbReference>
<comment type="subcellular location">
    <subcellularLocation>
        <location evidence="2">Cell membrane</location>
        <topology evidence="2">Multi-pass membrane protein</topology>
    </subcellularLocation>
</comment>
<evidence type="ECO:0000256" key="10">
    <source>
        <dbReference type="ARBA" id="ARBA00022840"/>
    </source>
</evidence>
<dbReference type="SMART" id="SM00387">
    <property type="entry name" value="HATPase_c"/>
    <property type="match status" value="1"/>
</dbReference>
<feature type="region of interest" description="Disordered" evidence="14">
    <location>
        <begin position="761"/>
        <end position="802"/>
    </location>
</feature>
<dbReference type="GO" id="GO:0005886">
    <property type="term" value="C:plasma membrane"/>
    <property type="evidence" value="ECO:0007669"/>
    <property type="project" value="UniProtKB-SubCell"/>
</dbReference>
<dbReference type="InterPro" id="IPR003660">
    <property type="entry name" value="HAMP_dom"/>
</dbReference>
<evidence type="ECO:0000256" key="8">
    <source>
        <dbReference type="ARBA" id="ARBA00022741"/>
    </source>
</evidence>
<feature type="transmembrane region" description="Helical" evidence="15">
    <location>
        <begin position="407"/>
        <end position="427"/>
    </location>
</feature>
<evidence type="ECO:0000256" key="7">
    <source>
        <dbReference type="ARBA" id="ARBA00022692"/>
    </source>
</evidence>
<keyword evidence="5" id="KW-0597">Phosphoprotein</keyword>
<keyword evidence="10" id="KW-0067">ATP-binding</keyword>
<dbReference type="PANTHER" id="PTHR45528:SF1">
    <property type="entry name" value="SENSOR HISTIDINE KINASE CPXA"/>
    <property type="match status" value="1"/>
</dbReference>
<dbReference type="GO" id="GO:0000155">
    <property type="term" value="F:phosphorelay sensor kinase activity"/>
    <property type="evidence" value="ECO:0007669"/>
    <property type="project" value="InterPro"/>
</dbReference>
<feature type="transmembrane region" description="Helical" evidence="15">
    <location>
        <begin position="320"/>
        <end position="340"/>
    </location>
</feature>
<comment type="catalytic activity">
    <reaction evidence="1">
        <text>ATP + protein L-histidine = ADP + protein N-phospho-L-histidine.</text>
        <dbReference type="EC" id="2.7.13.3"/>
    </reaction>
</comment>
<keyword evidence="9" id="KW-0418">Kinase</keyword>
<dbReference type="InterPro" id="IPR003594">
    <property type="entry name" value="HATPase_dom"/>
</dbReference>
<evidence type="ECO:0000256" key="4">
    <source>
        <dbReference type="ARBA" id="ARBA00022475"/>
    </source>
</evidence>
<name>A0A1C6JBQ1_9FIRM</name>
<evidence type="ECO:0000256" key="5">
    <source>
        <dbReference type="ARBA" id="ARBA00022553"/>
    </source>
</evidence>
<feature type="domain" description="HAMP" evidence="17">
    <location>
        <begin position="431"/>
        <end position="483"/>
    </location>
</feature>
<keyword evidence="4" id="KW-1003">Cell membrane</keyword>
<protein>
    <recommendedName>
        <fullName evidence="3">histidine kinase</fullName>
        <ecNumber evidence="3">2.7.13.3</ecNumber>
    </recommendedName>
</protein>
<dbReference type="EMBL" id="FMHG01000001">
    <property type="protein sequence ID" value="SCJ79419.1"/>
    <property type="molecule type" value="Genomic_DNA"/>
</dbReference>
<feature type="domain" description="Histidine kinase" evidence="16">
    <location>
        <begin position="498"/>
        <end position="695"/>
    </location>
</feature>
<evidence type="ECO:0000256" key="12">
    <source>
        <dbReference type="ARBA" id="ARBA00023012"/>
    </source>
</evidence>
<keyword evidence="8" id="KW-0547">Nucleotide-binding</keyword>
<keyword evidence="13 15" id="KW-0472">Membrane</keyword>
<sequence>MAIRSKKRKQKKAAEQAALAIDSTQEAAPPQKKVRRRHPVIVFAVFLFSVVLTLYCVGCTVAFGVSGGNESYYDTSSFASGVNTLLNICSSSLATGSEIADEEDDYIRDPEKVVREQVQDNYDGVLVFTYNSTTGKSYTNSSYADIDEFLRVYRKQQSAAESQGDRVVPQFVLELKNGTTTVSSADPYWDDAGVAQYSFDGYYGRGSTYYYYDESESDIHTAIVIPRVAEFRSDYSDLSYYTWADLYSQAEVVPGLVFLALLGFGICFLRRKTLRMFGVRVAARIRRVPYELKYGVSIVGIIGFFISAMEGLTSMYASGYVWGSVLSLTVVYLLILLLYYDLKHNGTATFRNSIPAWFMRIIKGGNMSYQFQRKIRRQFTNFALSILGLCILSLVILLLSVAASSTVLFILFLAVITVAFVLTCRVVKDYFKIIGQLGQVIDQVATISQGNLDEHIPLDPQDDLYPLFYAVQNMQTSIKASIENEVNSEKMKVDLITNVSHDLKTPLTSIISYTQLLKAEELQPPEANDYVSIIDRKSQRLKTLVQDIFDLSKATSGNMDLVLEPLDIAQLLEQAVGELEQPIQNSQLTVTLSGTGEKVYVLADGVKLYRVLENLIINITKYSLTGSRVYIDLVSGGGQVSLIFKNISSYPMNFTGDQIKERFVRGDLSRTTEGSGLGLAIADSFVALMGGQLDLLVDGDLFKAILTFATIRAPGRGADTDGVSAGTEETGEPTETPADTQLPSEDAAALQQDIAGIQAPVHSVAGPVAPTKPIPRFDPYTGQPLPGFESAIRGQLDGDKKQ</sequence>
<dbReference type="AlphaFoldDB" id="A0A1C6JBQ1"/>
<reference evidence="18" key="1">
    <citation type="submission" date="2015-09" db="EMBL/GenBank/DDBJ databases">
        <authorList>
            <consortium name="Pathogen Informatics"/>
        </authorList>
    </citation>
    <scope>NUCLEOTIDE SEQUENCE</scope>
    <source>
        <strain evidence="18">2789STDY5834896</strain>
    </source>
</reference>
<dbReference type="Pfam" id="PF00512">
    <property type="entry name" value="HisKA"/>
    <property type="match status" value="1"/>
</dbReference>
<dbReference type="PROSITE" id="PS50885">
    <property type="entry name" value="HAMP"/>
    <property type="match status" value="1"/>
</dbReference>
<evidence type="ECO:0000313" key="18">
    <source>
        <dbReference type="EMBL" id="SCJ79419.1"/>
    </source>
</evidence>
<dbReference type="PROSITE" id="PS50109">
    <property type="entry name" value="HIS_KIN"/>
    <property type="match status" value="1"/>
</dbReference>
<evidence type="ECO:0000256" key="6">
    <source>
        <dbReference type="ARBA" id="ARBA00022679"/>
    </source>
</evidence>
<evidence type="ECO:0000256" key="1">
    <source>
        <dbReference type="ARBA" id="ARBA00000085"/>
    </source>
</evidence>
<keyword evidence="11 15" id="KW-1133">Transmembrane helix</keyword>
<keyword evidence="7 15" id="KW-0812">Transmembrane</keyword>
<evidence type="ECO:0000256" key="3">
    <source>
        <dbReference type="ARBA" id="ARBA00012438"/>
    </source>
</evidence>
<evidence type="ECO:0000256" key="13">
    <source>
        <dbReference type="ARBA" id="ARBA00023136"/>
    </source>
</evidence>
<dbReference type="PANTHER" id="PTHR45528">
    <property type="entry name" value="SENSOR HISTIDINE KINASE CPXA"/>
    <property type="match status" value="1"/>
</dbReference>
<feature type="transmembrane region" description="Helical" evidence="15">
    <location>
        <begin position="40"/>
        <end position="65"/>
    </location>
</feature>
<keyword evidence="12" id="KW-0902">Two-component regulatory system</keyword>
<dbReference type="GO" id="GO:0005524">
    <property type="term" value="F:ATP binding"/>
    <property type="evidence" value="ECO:0007669"/>
    <property type="project" value="UniProtKB-KW"/>
</dbReference>